<reference evidence="9" key="2">
    <citation type="submission" date="2012-11" db="EMBL/GenBank/DDBJ databases">
        <authorList>
            <person name="Kuo A."/>
            <person name="Curtis B.A."/>
            <person name="Tanifuji G."/>
            <person name="Burki F."/>
            <person name="Gruber A."/>
            <person name="Irimia M."/>
            <person name="Maruyama S."/>
            <person name="Arias M.C."/>
            <person name="Ball S.G."/>
            <person name="Gile G.H."/>
            <person name="Hirakawa Y."/>
            <person name="Hopkins J.F."/>
            <person name="Rensing S.A."/>
            <person name="Schmutz J."/>
            <person name="Symeonidi A."/>
            <person name="Elias M."/>
            <person name="Eveleigh R.J."/>
            <person name="Herman E.K."/>
            <person name="Klute M.J."/>
            <person name="Nakayama T."/>
            <person name="Obornik M."/>
            <person name="Reyes-Prieto A."/>
            <person name="Armbrust E.V."/>
            <person name="Aves S.J."/>
            <person name="Beiko R.G."/>
            <person name="Coutinho P."/>
            <person name="Dacks J.B."/>
            <person name="Durnford D.G."/>
            <person name="Fast N.M."/>
            <person name="Green B.R."/>
            <person name="Grisdale C."/>
            <person name="Hempe F."/>
            <person name="Henrissat B."/>
            <person name="Hoppner M.P."/>
            <person name="Ishida K.-I."/>
            <person name="Kim E."/>
            <person name="Koreny L."/>
            <person name="Kroth P.G."/>
            <person name="Liu Y."/>
            <person name="Malik S.-B."/>
            <person name="Maier U.G."/>
            <person name="McRose D."/>
            <person name="Mock T."/>
            <person name="Neilson J.A."/>
            <person name="Onodera N.T."/>
            <person name="Poole A.M."/>
            <person name="Pritham E.J."/>
            <person name="Richards T.A."/>
            <person name="Rocap G."/>
            <person name="Roy S.W."/>
            <person name="Sarai C."/>
            <person name="Schaack S."/>
            <person name="Shirato S."/>
            <person name="Slamovits C.H."/>
            <person name="Spencer D.F."/>
            <person name="Suzuki S."/>
            <person name="Worden A.Z."/>
            <person name="Zauner S."/>
            <person name="Barry K."/>
            <person name="Bell C."/>
            <person name="Bharti A.K."/>
            <person name="Crow J.A."/>
            <person name="Grimwood J."/>
            <person name="Kramer R."/>
            <person name="Lindquist E."/>
            <person name="Lucas S."/>
            <person name="Salamov A."/>
            <person name="McFadden G.I."/>
            <person name="Lane C.E."/>
            <person name="Keeling P.J."/>
            <person name="Gray M.W."/>
            <person name="Grigoriev I.V."/>
            <person name="Archibald J.M."/>
        </authorList>
    </citation>
    <scope>NUCLEOTIDE SEQUENCE</scope>
    <source>
        <strain evidence="9">CCMP2712</strain>
    </source>
</reference>
<evidence type="ECO:0000256" key="1">
    <source>
        <dbReference type="ARBA" id="ARBA00004138"/>
    </source>
</evidence>
<dbReference type="GO" id="GO:0005856">
    <property type="term" value="C:cytoskeleton"/>
    <property type="evidence" value="ECO:0007669"/>
    <property type="project" value="UniProtKB-SubCell"/>
</dbReference>
<gene>
    <name evidence="7" type="ORF">GUITHDRAFT_105873</name>
</gene>
<evidence type="ECO:0000256" key="5">
    <source>
        <dbReference type="ARBA" id="ARBA00023273"/>
    </source>
</evidence>
<keyword evidence="4" id="KW-0206">Cytoskeleton</keyword>
<dbReference type="RefSeq" id="XP_005835249.1">
    <property type="nucleotide sequence ID" value="XM_005835192.1"/>
</dbReference>
<name>L1JJG3_GUITC</name>
<dbReference type="KEGG" id="gtt:GUITHDRAFT_105873"/>
<protein>
    <submittedName>
        <fullName evidence="7 8">Uncharacterized protein</fullName>
    </submittedName>
</protein>
<evidence type="ECO:0000313" key="8">
    <source>
        <dbReference type="EnsemblProtists" id="EKX48269"/>
    </source>
</evidence>
<evidence type="ECO:0000313" key="7">
    <source>
        <dbReference type="EMBL" id="EKX48269.1"/>
    </source>
</evidence>
<organism evidence="7">
    <name type="scientific">Guillardia theta (strain CCMP2712)</name>
    <name type="common">Cryptophyte</name>
    <dbReference type="NCBI Taxonomy" id="905079"/>
    <lineage>
        <taxon>Eukaryota</taxon>
        <taxon>Cryptophyceae</taxon>
        <taxon>Pyrenomonadales</taxon>
        <taxon>Geminigeraceae</taxon>
        <taxon>Guillardia</taxon>
    </lineage>
</organism>
<dbReference type="PaxDb" id="55529-EKX48269"/>
<dbReference type="EnsemblProtists" id="EKX48269">
    <property type="protein sequence ID" value="EKX48269"/>
    <property type="gene ID" value="GUITHDRAFT_105873"/>
</dbReference>
<evidence type="ECO:0000256" key="3">
    <source>
        <dbReference type="ARBA" id="ARBA00022490"/>
    </source>
</evidence>
<dbReference type="EMBL" id="JH992986">
    <property type="protein sequence ID" value="EKX48269.1"/>
    <property type="molecule type" value="Genomic_DNA"/>
</dbReference>
<reference evidence="7 9" key="1">
    <citation type="journal article" date="2012" name="Nature">
        <title>Algal genomes reveal evolutionary mosaicism and the fate of nucleomorphs.</title>
        <authorList>
            <consortium name="DOE Joint Genome Institute"/>
            <person name="Curtis B.A."/>
            <person name="Tanifuji G."/>
            <person name="Burki F."/>
            <person name="Gruber A."/>
            <person name="Irimia M."/>
            <person name="Maruyama S."/>
            <person name="Arias M.C."/>
            <person name="Ball S.G."/>
            <person name="Gile G.H."/>
            <person name="Hirakawa Y."/>
            <person name="Hopkins J.F."/>
            <person name="Kuo A."/>
            <person name="Rensing S.A."/>
            <person name="Schmutz J."/>
            <person name="Symeonidi A."/>
            <person name="Elias M."/>
            <person name="Eveleigh R.J."/>
            <person name="Herman E.K."/>
            <person name="Klute M.J."/>
            <person name="Nakayama T."/>
            <person name="Obornik M."/>
            <person name="Reyes-Prieto A."/>
            <person name="Armbrust E.V."/>
            <person name="Aves S.J."/>
            <person name="Beiko R.G."/>
            <person name="Coutinho P."/>
            <person name="Dacks J.B."/>
            <person name="Durnford D.G."/>
            <person name="Fast N.M."/>
            <person name="Green B.R."/>
            <person name="Grisdale C.J."/>
            <person name="Hempel F."/>
            <person name="Henrissat B."/>
            <person name="Hoppner M.P."/>
            <person name="Ishida K."/>
            <person name="Kim E."/>
            <person name="Koreny L."/>
            <person name="Kroth P.G."/>
            <person name="Liu Y."/>
            <person name="Malik S.B."/>
            <person name="Maier U.G."/>
            <person name="McRose D."/>
            <person name="Mock T."/>
            <person name="Neilson J.A."/>
            <person name="Onodera N.T."/>
            <person name="Poole A.M."/>
            <person name="Pritham E.J."/>
            <person name="Richards T.A."/>
            <person name="Rocap G."/>
            <person name="Roy S.W."/>
            <person name="Sarai C."/>
            <person name="Schaack S."/>
            <person name="Shirato S."/>
            <person name="Slamovits C.H."/>
            <person name="Spencer D.F."/>
            <person name="Suzuki S."/>
            <person name="Worden A.Z."/>
            <person name="Zauner S."/>
            <person name="Barry K."/>
            <person name="Bell C."/>
            <person name="Bharti A.K."/>
            <person name="Crow J.A."/>
            <person name="Grimwood J."/>
            <person name="Kramer R."/>
            <person name="Lindquist E."/>
            <person name="Lucas S."/>
            <person name="Salamov A."/>
            <person name="McFadden G.I."/>
            <person name="Lane C.E."/>
            <person name="Keeling P.J."/>
            <person name="Gray M.W."/>
            <person name="Grigoriev I.V."/>
            <person name="Archibald J.M."/>
        </authorList>
    </citation>
    <scope>NUCLEOTIDE SEQUENCE</scope>
    <source>
        <strain evidence="7 9">CCMP2712</strain>
    </source>
</reference>
<dbReference type="AlphaFoldDB" id="L1JJG3"/>
<dbReference type="GO" id="GO:0097546">
    <property type="term" value="C:ciliary base"/>
    <property type="evidence" value="ECO:0007669"/>
    <property type="project" value="TreeGrafter"/>
</dbReference>
<dbReference type="OrthoDB" id="446290at2759"/>
<dbReference type="GeneID" id="17305047"/>
<dbReference type="Pfam" id="PF14886">
    <property type="entry name" value="FAM183"/>
    <property type="match status" value="1"/>
</dbReference>
<comment type="similarity">
    <text evidence="6">Belongs to the CFAP144 family.</text>
</comment>
<keyword evidence="5" id="KW-0966">Cell projection</keyword>
<evidence type="ECO:0000256" key="6">
    <source>
        <dbReference type="ARBA" id="ARBA00034777"/>
    </source>
</evidence>
<keyword evidence="9" id="KW-1185">Reference proteome</keyword>
<reference evidence="8" key="3">
    <citation type="submission" date="2016-03" db="UniProtKB">
        <authorList>
            <consortium name="EnsemblProtists"/>
        </authorList>
    </citation>
    <scope>IDENTIFICATION</scope>
</reference>
<proteinExistence type="inferred from homology"/>
<dbReference type="HOGENOM" id="CLU_1921099_0_0_1"/>
<comment type="subcellular location">
    <subcellularLocation>
        <location evidence="1">Cell projection</location>
        <location evidence="1">Cilium</location>
    </subcellularLocation>
    <subcellularLocation>
        <location evidence="2">Cytoplasm</location>
        <location evidence="2">Cytoskeleton</location>
    </subcellularLocation>
</comment>
<dbReference type="PANTHER" id="PTHR33865:SF3">
    <property type="entry name" value="PROTEIN FAM183B"/>
    <property type="match status" value="1"/>
</dbReference>
<dbReference type="PANTHER" id="PTHR33865">
    <property type="entry name" value="PROTEIN FAM183B"/>
    <property type="match status" value="1"/>
</dbReference>
<sequence>MDKNNVVAQNAVFVESLQKERKAFRLREEFMLVPKSMNTIAPKPCHVRGGEMPAEIAKKLNSTLEEQHKTPKQKYDEPMTTQQEIGWLTQEYAHQFKDRKQYGLKSNPITKYAEKYVVDMGRNPFQRKPPIA</sequence>
<evidence type="ECO:0000313" key="9">
    <source>
        <dbReference type="Proteomes" id="UP000011087"/>
    </source>
</evidence>
<evidence type="ECO:0000256" key="2">
    <source>
        <dbReference type="ARBA" id="ARBA00004245"/>
    </source>
</evidence>
<keyword evidence="3" id="KW-0963">Cytoplasm</keyword>
<dbReference type="InterPro" id="IPR029214">
    <property type="entry name" value="CFAP144"/>
</dbReference>
<accession>L1JJG3</accession>
<dbReference type="Proteomes" id="UP000011087">
    <property type="component" value="Unassembled WGS sequence"/>
</dbReference>
<evidence type="ECO:0000256" key="4">
    <source>
        <dbReference type="ARBA" id="ARBA00023212"/>
    </source>
</evidence>